<accession>A0A915KNT5</accession>
<keyword evidence="1" id="KW-1185">Reference proteome</keyword>
<protein>
    <submittedName>
        <fullName evidence="2">Uncharacterized protein</fullName>
    </submittedName>
</protein>
<name>A0A915KNT5_ROMCU</name>
<proteinExistence type="predicted"/>
<dbReference type="WBParaSite" id="nRc.2.0.1.t40119-RA">
    <property type="protein sequence ID" value="nRc.2.0.1.t40119-RA"/>
    <property type="gene ID" value="nRc.2.0.1.g40119"/>
</dbReference>
<evidence type="ECO:0000313" key="2">
    <source>
        <dbReference type="WBParaSite" id="nRc.2.0.1.t40119-RA"/>
    </source>
</evidence>
<organism evidence="1 2">
    <name type="scientific">Romanomermis culicivorax</name>
    <name type="common">Nematode worm</name>
    <dbReference type="NCBI Taxonomy" id="13658"/>
    <lineage>
        <taxon>Eukaryota</taxon>
        <taxon>Metazoa</taxon>
        <taxon>Ecdysozoa</taxon>
        <taxon>Nematoda</taxon>
        <taxon>Enoplea</taxon>
        <taxon>Dorylaimia</taxon>
        <taxon>Mermithida</taxon>
        <taxon>Mermithoidea</taxon>
        <taxon>Mermithidae</taxon>
        <taxon>Romanomermis</taxon>
    </lineage>
</organism>
<dbReference type="AlphaFoldDB" id="A0A915KNT5"/>
<evidence type="ECO:0000313" key="1">
    <source>
        <dbReference type="Proteomes" id="UP000887565"/>
    </source>
</evidence>
<reference evidence="2" key="1">
    <citation type="submission" date="2022-11" db="UniProtKB">
        <authorList>
            <consortium name="WormBaseParasite"/>
        </authorList>
    </citation>
    <scope>IDENTIFICATION</scope>
</reference>
<sequence>MGTKSREPNGVKRVTLERNQEKMWRCLQFKKGKHALKKWWLGPRCHFDGRILATGSGYNSEMMRVVVCRGQSSSGLWWSNCHNFDDDGIPAADHGFWRRATEWG</sequence>
<dbReference type="Proteomes" id="UP000887565">
    <property type="component" value="Unplaced"/>
</dbReference>